<reference evidence="3" key="1">
    <citation type="journal article" date="2007" name="PLoS ONE">
        <title>The first genome sequence of an elite grapevine cultivar (Pinot noir Vitis vinifera L.): coping with a highly heterozygous genome.</title>
        <authorList>
            <person name="Velasco R."/>
            <person name="Zharkikh A."/>
            <person name="Troggio M."/>
            <person name="Cartwright D.A."/>
            <person name="Cestaro A."/>
            <person name="Pruss D."/>
            <person name="Pindo M."/>
            <person name="FitzGerald L.M."/>
            <person name="Vezzulli S."/>
            <person name="Reid J."/>
            <person name="Malacarne G."/>
            <person name="Iliev D."/>
            <person name="Coppola G."/>
            <person name="Wardell B."/>
            <person name="Micheletti D."/>
            <person name="Macalma T."/>
            <person name="Facci M."/>
            <person name="Mitchell J.T."/>
            <person name="Perazzolli M."/>
            <person name="Eldredge G."/>
            <person name="Gatto P."/>
            <person name="Oyzerski R."/>
            <person name="Moretto M."/>
            <person name="Gutin N."/>
            <person name="Stefanini M."/>
            <person name="Chen Y."/>
            <person name="Segala C."/>
            <person name="Davenport C."/>
            <person name="Dematte L."/>
            <person name="Mraz A."/>
            <person name="Battilana J."/>
            <person name="Stormo K."/>
            <person name="Costa F."/>
            <person name="Tao Q."/>
            <person name="Si-Ammour A."/>
            <person name="Harkins T."/>
            <person name="Lackey A."/>
            <person name="Perbost C."/>
            <person name="Taillon B."/>
            <person name="Stella A."/>
            <person name="Solovyev V."/>
            <person name="Fawcett J.A."/>
            <person name="Sterck L."/>
            <person name="Vandepoele K."/>
            <person name="Grando S.M."/>
            <person name="Toppo S."/>
            <person name="Moser C."/>
            <person name="Lanchbury J."/>
            <person name="Bogden R."/>
            <person name="Skolnick M."/>
            <person name="Sgaramella V."/>
            <person name="Bhatnagar S.K."/>
            <person name="Fontana P."/>
            <person name="Gutin A."/>
            <person name="Van de Peer Y."/>
            <person name="Salamini F."/>
            <person name="Viola R."/>
        </authorList>
    </citation>
    <scope>NUCLEOTIDE SEQUENCE</scope>
</reference>
<accession>A5B8A3</accession>
<name>A5B8A3_VITVI</name>
<dbReference type="PANTHER" id="PTHR11206">
    <property type="entry name" value="MULTIDRUG RESISTANCE PROTEIN"/>
    <property type="match status" value="1"/>
</dbReference>
<feature type="transmembrane region" description="Helical" evidence="2">
    <location>
        <begin position="47"/>
        <end position="69"/>
    </location>
</feature>
<organism evidence="3">
    <name type="scientific">Vitis vinifera</name>
    <name type="common">Grape</name>
    <dbReference type="NCBI Taxonomy" id="29760"/>
    <lineage>
        <taxon>Eukaryota</taxon>
        <taxon>Viridiplantae</taxon>
        <taxon>Streptophyta</taxon>
        <taxon>Embryophyta</taxon>
        <taxon>Tracheophyta</taxon>
        <taxon>Spermatophyta</taxon>
        <taxon>Magnoliopsida</taxon>
        <taxon>eudicotyledons</taxon>
        <taxon>Gunneridae</taxon>
        <taxon>Pentapetalae</taxon>
        <taxon>rosids</taxon>
        <taxon>Vitales</taxon>
        <taxon>Vitaceae</taxon>
        <taxon>Viteae</taxon>
        <taxon>Vitis</taxon>
    </lineage>
</organism>
<evidence type="ECO:0000313" key="3">
    <source>
        <dbReference type="EMBL" id="CAN69814.1"/>
    </source>
</evidence>
<keyword evidence="2" id="KW-1133">Transmembrane helix</keyword>
<gene>
    <name evidence="3" type="ORF">VITISV_043110</name>
</gene>
<sequence length="104" mass="11349">MEESLLVKSKSGEKRTEGLRWVLVCEEVKSRGVSNELGAGNPQKARLAVYAVVSLAVTEAIAVSTTLFASRHVFGYIFSDDEEVVDYVTNMAPLLCGLVMRLVV</sequence>
<dbReference type="GO" id="GO:0042910">
    <property type="term" value="F:xenobiotic transmembrane transporter activity"/>
    <property type="evidence" value="ECO:0007669"/>
    <property type="project" value="InterPro"/>
</dbReference>
<dbReference type="GO" id="GO:0015297">
    <property type="term" value="F:antiporter activity"/>
    <property type="evidence" value="ECO:0007669"/>
    <property type="project" value="InterPro"/>
</dbReference>
<keyword evidence="2" id="KW-0812">Transmembrane</keyword>
<evidence type="ECO:0000256" key="2">
    <source>
        <dbReference type="SAM" id="Phobius"/>
    </source>
</evidence>
<evidence type="ECO:0000256" key="1">
    <source>
        <dbReference type="ARBA" id="ARBA00010199"/>
    </source>
</evidence>
<dbReference type="AlphaFoldDB" id="A5B8A3"/>
<dbReference type="GO" id="GO:0016020">
    <property type="term" value="C:membrane"/>
    <property type="evidence" value="ECO:0007669"/>
    <property type="project" value="InterPro"/>
</dbReference>
<keyword evidence="2" id="KW-0472">Membrane</keyword>
<dbReference type="EMBL" id="AM450143">
    <property type="protein sequence ID" value="CAN69814.1"/>
    <property type="molecule type" value="Genomic_DNA"/>
</dbReference>
<protein>
    <submittedName>
        <fullName evidence="3">Uncharacterized protein</fullName>
    </submittedName>
</protein>
<proteinExistence type="inferred from homology"/>
<dbReference type="Pfam" id="PF01554">
    <property type="entry name" value="MatE"/>
    <property type="match status" value="1"/>
</dbReference>
<comment type="similarity">
    <text evidence="1">Belongs to the multi antimicrobial extrusion (MATE) (TC 2.A.66.1) family.</text>
</comment>
<dbReference type="InterPro" id="IPR002528">
    <property type="entry name" value="MATE_fam"/>
</dbReference>